<feature type="non-terminal residue" evidence="2">
    <location>
        <position position="404"/>
    </location>
</feature>
<evidence type="ECO:0000259" key="1">
    <source>
        <dbReference type="Pfam" id="PF07583"/>
    </source>
</evidence>
<gene>
    <name evidence="2" type="ORF">METZ01_LOCUS90636</name>
</gene>
<proteinExistence type="predicted"/>
<dbReference type="EMBL" id="UINC01008393">
    <property type="protein sequence ID" value="SVA37782.1"/>
    <property type="molecule type" value="Genomic_DNA"/>
</dbReference>
<dbReference type="PANTHER" id="PTHR35889">
    <property type="entry name" value="CYCLOINULO-OLIGOSACCHARIDE FRUCTANOTRANSFERASE-RELATED"/>
    <property type="match status" value="1"/>
</dbReference>
<name>A0A381VBP0_9ZZZZ</name>
<dbReference type="PANTHER" id="PTHR35889:SF3">
    <property type="entry name" value="F-BOX DOMAIN-CONTAINING PROTEIN"/>
    <property type="match status" value="1"/>
</dbReference>
<dbReference type="InterPro" id="IPR011444">
    <property type="entry name" value="DUF1549"/>
</dbReference>
<feature type="domain" description="DUF1549" evidence="1">
    <location>
        <begin position="34"/>
        <end position="237"/>
    </location>
</feature>
<reference evidence="2" key="1">
    <citation type="submission" date="2018-05" db="EMBL/GenBank/DDBJ databases">
        <authorList>
            <person name="Lanie J.A."/>
            <person name="Ng W.-L."/>
            <person name="Kazmierczak K.M."/>
            <person name="Andrzejewski T.M."/>
            <person name="Davidsen T.M."/>
            <person name="Wayne K.J."/>
            <person name="Tettelin H."/>
            <person name="Glass J.I."/>
            <person name="Rusch D."/>
            <person name="Podicherti R."/>
            <person name="Tsui H.-C.T."/>
            <person name="Winkler M.E."/>
        </authorList>
    </citation>
    <scope>NUCLEOTIDE SEQUENCE</scope>
</reference>
<dbReference type="AlphaFoldDB" id="A0A381VBP0"/>
<protein>
    <recommendedName>
        <fullName evidence="1">DUF1549 domain-containing protein</fullName>
    </recommendedName>
</protein>
<organism evidence="2">
    <name type="scientific">marine metagenome</name>
    <dbReference type="NCBI Taxonomy" id="408172"/>
    <lineage>
        <taxon>unclassified sequences</taxon>
        <taxon>metagenomes</taxon>
        <taxon>ecological metagenomes</taxon>
    </lineage>
</organism>
<accession>A0A381VBP0</accession>
<dbReference type="Pfam" id="PF07583">
    <property type="entry name" value="PSCyt2"/>
    <property type="match status" value="1"/>
</dbReference>
<sequence length="404" mass="45697">MLRLGLLLCLPLLLGAKTHCSLVPPKRDSSIKSIGEFIEGKLSEKGLKQSGEAARRILIRRLYLVMHGLPPTPEQVEAFSRDKRENAWELLVDQVLKSPRYGERWASHWLDLARFGETHGYEMNRERPNAWLYRDWVIDSLNADKPYDRFVREQIAGDALGEPIGTGFLVAGPVDQVKGNPDLRAMQRMNELDDMINTMGTAFLGLTTGCARCHDHKFDPITQTDYYAMQAIFAGVKHSDSTLPLTPTTKKKIDKLEKEVSTLSKKLEKFIPNEANSSRTAKRPAVSAKFNVETFKPRRAKFVRFTILKTNGGQPCIDELEIFSQGKNLALAANGAKATSNGDFKHPLHKLEYVNDGKYGNPRSWISVHHSKGWVQIELPEEASIDRIEWARDREGKYNDRLAV</sequence>
<evidence type="ECO:0000313" key="2">
    <source>
        <dbReference type="EMBL" id="SVA37782.1"/>
    </source>
</evidence>